<reference evidence="3" key="1">
    <citation type="submission" date="2021-11" db="EMBL/GenBank/DDBJ databases">
        <authorList>
            <person name="Schell T."/>
        </authorList>
    </citation>
    <scope>NUCLEOTIDE SEQUENCE</scope>
    <source>
        <strain evidence="3">M5</strain>
    </source>
</reference>
<feature type="region of interest" description="Disordered" evidence="1">
    <location>
        <begin position="168"/>
        <end position="216"/>
    </location>
</feature>
<name>A0A8J2RXB3_9CRUS</name>
<accession>A0A8J2RXB3</accession>
<sequence length="216" mass="23653">MSHIMLMTMMLVFVTVSTVLAFPYPEDVPLVLEEVPANIDDAVADDASFPLVEGDETVDARHHYNSYNRKPSAYRPSYYRPTYSRPAATYHRPAASYHRPAVSYHRPATSYNNLQQGYGHTGHHTNGGYNSGYHSSGSLTSHHQQSSNYYGSNTAGYGYPSNHGSFGGLGWREGQKPGEVDGDSAVPLSDDVPLVQEPDNVETVGPAATPEVVFQQ</sequence>
<gene>
    <name evidence="3" type="ORF">DGAL_LOCUS10883</name>
</gene>
<keyword evidence="2" id="KW-0732">Signal</keyword>
<evidence type="ECO:0000256" key="1">
    <source>
        <dbReference type="SAM" id="MobiDB-lite"/>
    </source>
</evidence>
<feature type="region of interest" description="Disordered" evidence="1">
    <location>
        <begin position="119"/>
        <end position="148"/>
    </location>
</feature>
<comment type="caution">
    <text evidence="3">The sequence shown here is derived from an EMBL/GenBank/DDBJ whole genome shotgun (WGS) entry which is preliminary data.</text>
</comment>
<feature type="compositionally biased region" description="Polar residues" evidence="1">
    <location>
        <begin position="139"/>
        <end position="148"/>
    </location>
</feature>
<evidence type="ECO:0000313" key="4">
    <source>
        <dbReference type="Proteomes" id="UP000789390"/>
    </source>
</evidence>
<proteinExistence type="predicted"/>
<feature type="signal peptide" evidence="2">
    <location>
        <begin position="1"/>
        <end position="21"/>
    </location>
</feature>
<organism evidence="3 4">
    <name type="scientific">Daphnia galeata</name>
    <dbReference type="NCBI Taxonomy" id="27404"/>
    <lineage>
        <taxon>Eukaryota</taxon>
        <taxon>Metazoa</taxon>
        <taxon>Ecdysozoa</taxon>
        <taxon>Arthropoda</taxon>
        <taxon>Crustacea</taxon>
        <taxon>Branchiopoda</taxon>
        <taxon>Diplostraca</taxon>
        <taxon>Cladocera</taxon>
        <taxon>Anomopoda</taxon>
        <taxon>Daphniidae</taxon>
        <taxon>Daphnia</taxon>
    </lineage>
</organism>
<evidence type="ECO:0000313" key="3">
    <source>
        <dbReference type="EMBL" id="CAH0107563.1"/>
    </source>
</evidence>
<dbReference type="Proteomes" id="UP000789390">
    <property type="component" value="Unassembled WGS sequence"/>
</dbReference>
<protein>
    <submittedName>
        <fullName evidence="3">Uncharacterized protein</fullName>
    </submittedName>
</protein>
<feature type="compositionally biased region" description="Low complexity" evidence="1">
    <location>
        <begin position="124"/>
        <end position="138"/>
    </location>
</feature>
<dbReference type="OrthoDB" id="10460002at2759"/>
<evidence type="ECO:0000256" key="2">
    <source>
        <dbReference type="SAM" id="SignalP"/>
    </source>
</evidence>
<dbReference type="AlphaFoldDB" id="A0A8J2RXB3"/>
<keyword evidence="4" id="KW-1185">Reference proteome</keyword>
<feature type="chain" id="PRO_5035281084" evidence="2">
    <location>
        <begin position="22"/>
        <end position="216"/>
    </location>
</feature>
<dbReference type="EMBL" id="CAKKLH010000277">
    <property type="protein sequence ID" value="CAH0107563.1"/>
    <property type="molecule type" value="Genomic_DNA"/>
</dbReference>